<evidence type="ECO:0000256" key="2">
    <source>
        <dbReference type="ARBA" id="ARBA00008179"/>
    </source>
</evidence>
<keyword evidence="12" id="KW-1185">Reference proteome</keyword>
<keyword evidence="6" id="KW-0206">Cytoskeleton</keyword>
<dbReference type="GO" id="GO:0005813">
    <property type="term" value="C:centrosome"/>
    <property type="evidence" value="ECO:0000318"/>
    <property type="project" value="GO_Central"/>
</dbReference>
<evidence type="ECO:0000313" key="12">
    <source>
        <dbReference type="Proteomes" id="UP000009022"/>
    </source>
</evidence>
<dbReference type="eggNOG" id="ENOG502QTZR">
    <property type="taxonomic scope" value="Eukaryota"/>
</dbReference>
<dbReference type="RefSeq" id="XP_002112518.1">
    <property type="nucleotide sequence ID" value="XM_002112482.1"/>
</dbReference>
<comment type="subcellular location">
    <subcellularLocation>
        <location evidence="1">Cytoplasm</location>
        <location evidence="1">Cytoskeleton</location>
        <location evidence="1">Microtubule organizing center</location>
        <location evidence="1">Centrosome</location>
    </subcellularLocation>
</comment>
<sequence length="469" mass="53379">MENHQRNFNATTNFAHKEISSNGTPSREQIISHNSTGNLGLSPGQHATNTSLYAFPKSNGGAVISALQGLQEKIKKLEIERCLAEENLKTLTTETAHYKEILQKEQSAVHDNRNAATKHNQELEAQLAATEGRCSLLESQLAQMRKLVTQAENDRSSALQRTLELEKRNSSQVSREMLLQFDDLKKLEREHIQLKASYALAESRIQELENQLKEEQHSKKLIQEKAAELQTLLETNRILLQSNTAPVVRKKIANRKAYKKKTRQNVNDPTKQVSYKAPFVVGKSSASSHSLGVNYQKVLALIKAYHPSSRVDQNRKTTSDSSSESSSSDVELNELLHGLEDEFGRMSFEHQELVRHIQDAGDGRIRRDLEKELEELVIEMENKGEQIAILKRHYASRKEKKKNIKKNMTRKIGNRKDNNDDVEVVTTMRTKNPMEGKIHGSSKQFDSLQLLRDMKVLQNNLRKGDLSWD</sequence>
<dbReference type="GO" id="GO:0043015">
    <property type="term" value="F:gamma-tubulin binding"/>
    <property type="evidence" value="ECO:0007669"/>
    <property type="project" value="InterPro"/>
</dbReference>
<dbReference type="Pfam" id="PF06657">
    <property type="entry name" value="Cep57_MT_bd"/>
    <property type="match status" value="1"/>
</dbReference>
<evidence type="ECO:0000259" key="9">
    <source>
        <dbReference type="Pfam" id="PF06657"/>
    </source>
</evidence>
<feature type="domain" description="Cep57 centrosome localisation" evidence="10">
    <location>
        <begin position="62"/>
        <end position="240"/>
    </location>
</feature>
<keyword evidence="4" id="KW-0493">Microtubule</keyword>
<dbReference type="InterPro" id="IPR051756">
    <property type="entry name" value="Centrosomal_MT-associated"/>
</dbReference>
<evidence type="ECO:0000256" key="3">
    <source>
        <dbReference type="ARBA" id="ARBA00022490"/>
    </source>
</evidence>
<feature type="coiled-coil region" evidence="7">
    <location>
        <begin position="366"/>
        <end position="393"/>
    </location>
</feature>
<feature type="coiled-coil region" evidence="7">
    <location>
        <begin position="113"/>
        <end position="232"/>
    </location>
</feature>
<name>B3RYN7_TRIAD</name>
<dbReference type="PANTHER" id="PTHR19336:SF9">
    <property type="entry name" value="SPINDLE POLE BODY PROTEIN PPC89"/>
    <property type="match status" value="1"/>
</dbReference>
<evidence type="ECO:0008006" key="13">
    <source>
        <dbReference type="Google" id="ProtNLM"/>
    </source>
</evidence>
<evidence type="ECO:0000256" key="7">
    <source>
        <dbReference type="SAM" id="Coils"/>
    </source>
</evidence>
<dbReference type="EMBL" id="DS985245">
    <property type="protein sequence ID" value="EDV24628.1"/>
    <property type="molecule type" value="Genomic_DNA"/>
</dbReference>
<dbReference type="PANTHER" id="PTHR19336">
    <property type="entry name" value="UNCHARACTERIZED DUF1167"/>
    <property type="match status" value="1"/>
</dbReference>
<evidence type="ECO:0000259" key="10">
    <source>
        <dbReference type="Pfam" id="PF14073"/>
    </source>
</evidence>
<dbReference type="Gene3D" id="1.20.58.90">
    <property type="match status" value="1"/>
</dbReference>
<keyword evidence="5 7" id="KW-0175">Coiled coil</keyword>
<dbReference type="STRING" id="10228.B3RYN7"/>
<evidence type="ECO:0000256" key="5">
    <source>
        <dbReference type="ARBA" id="ARBA00023054"/>
    </source>
</evidence>
<dbReference type="OrthoDB" id="76453at2759"/>
<reference evidence="11 12" key="1">
    <citation type="journal article" date="2008" name="Nature">
        <title>The Trichoplax genome and the nature of placozoans.</title>
        <authorList>
            <person name="Srivastava M."/>
            <person name="Begovic E."/>
            <person name="Chapman J."/>
            <person name="Putnam N.H."/>
            <person name="Hellsten U."/>
            <person name="Kawashima T."/>
            <person name="Kuo A."/>
            <person name="Mitros T."/>
            <person name="Salamov A."/>
            <person name="Carpenter M.L."/>
            <person name="Signorovitch A.Y."/>
            <person name="Moreno M.A."/>
            <person name="Kamm K."/>
            <person name="Grimwood J."/>
            <person name="Schmutz J."/>
            <person name="Shapiro H."/>
            <person name="Grigoriev I.V."/>
            <person name="Buss L.W."/>
            <person name="Schierwater B."/>
            <person name="Dellaporta S.L."/>
            <person name="Rokhsar D.S."/>
        </authorList>
    </citation>
    <scope>NUCLEOTIDE SEQUENCE [LARGE SCALE GENOMIC DNA]</scope>
    <source>
        <strain evidence="11 12">Grell-BS-1999</strain>
    </source>
</reference>
<dbReference type="FunCoup" id="B3RYN7">
    <property type="interactions" value="1646"/>
</dbReference>
<dbReference type="OMA" id="TQNNAEM"/>
<dbReference type="GO" id="GO:0042802">
    <property type="term" value="F:identical protein binding"/>
    <property type="evidence" value="ECO:0007669"/>
    <property type="project" value="InterPro"/>
</dbReference>
<dbReference type="AlphaFoldDB" id="B3RYN7"/>
<dbReference type="GO" id="GO:0005874">
    <property type="term" value="C:microtubule"/>
    <property type="evidence" value="ECO:0007669"/>
    <property type="project" value="UniProtKB-KW"/>
</dbReference>
<dbReference type="Proteomes" id="UP000009022">
    <property type="component" value="Unassembled WGS sequence"/>
</dbReference>
<dbReference type="GO" id="GO:0008017">
    <property type="term" value="F:microtubule binding"/>
    <property type="evidence" value="ECO:0000318"/>
    <property type="project" value="GO_Central"/>
</dbReference>
<protein>
    <recommendedName>
        <fullName evidence="13">Centrosomal protein of 57 kDa</fullName>
    </recommendedName>
</protein>
<feature type="compositionally biased region" description="Low complexity" evidence="8">
    <location>
        <begin position="319"/>
        <end position="329"/>
    </location>
</feature>
<evidence type="ECO:0000313" key="11">
    <source>
        <dbReference type="EMBL" id="EDV24628.1"/>
    </source>
</evidence>
<dbReference type="InterPro" id="IPR024957">
    <property type="entry name" value="Cep57_MT-bd_dom"/>
</dbReference>
<accession>B3RYN7</accession>
<comment type="similarity">
    <text evidence="2">Belongs to the translokin family.</text>
</comment>
<dbReference type="HOGENOM" id="CLU_034321_0_0_1"/>
<feature type="region of interest" description="Disordered" evidence="8">
    <location>
        <begin position="309"/>
        <end position="331"/>
    </location>
</feature>
<dbReference type="Pfam" id="PF14073">
    <property type="entry name" value="Cep57_CLD"/>
    <property type="match status" value="1"/>
</dbReference>
<dbReference type="GeneID" id="6754176"/>
<evidence type="ECO:0000256" key="8">
    <source>
        <dbReference type="SAM" id="MobiDB-lite"/>
    </source>
</evidence>
<keyword evidence="3" id="KW-0963">Cytoplasm</keyword>
<evidence type="ECO:0000256" key="6">
    <source>
        <dbReference type="ARBA" id="ARBA00023212"/>
    </source>
</evidence>
<evidence type="ECO:0000256" key="4">
    <source>
        <dbReference type="ARBA" id="ARBA00022701"/>
    </source>
</evidence>
<dbReference type="PhylomeDB" id="B3RYN7"/>
<proteinExistence type="inferred from homology"/>
<dbReference type="CTD" id="6754176"/>
<dbReference type="InParanoid" id="B3RYN7"/>
<dbReference type="KEGG" id="tad:TRIADDRAFT_56621"/>
<organism evidence="11 12">
    <name type="scientific">Trichoplax adhaerens</name>
    <name type="common">Trichoplax reptans</name>
    <dbReference type="NCBI Taxonomy" id="10228"/>
    <lineage>
        <taxon>Eukaryota</taxon>
        <taxon>Metazoa</taxon>
        <taxon>Placozoa</taxon>
        <taxon>Uniplacotomia</taxon>
        <taxon>Trichoplacea</taxon>
        <taxon>Trichoplacidae</taxon>
        <taxon>Trichoplax</taxon>
    </lineage>
</organism>
<dbReference type="InterPro" id="IPR025913">
    <property type="entry name" value="Cep57_CLD"/>
</dbReference>
<gene>
    <name evidence="11" type="ORF">TRIADDRAFT_56621</name>
</gene>
<evidence type="ECO:0000256" key="1">
    <source>
        <dbReference type="ARBA" id="ARBA00004300"/>
    </source>
</evidence>
<feature type="domain" description="Cep57 centrosome microtubule-binding" evidence="9">
    <location>
        <begin position="321"/>
        <end position="393"/>
    </location>
</feature>